<keyword evidence="6" id="KW-0509">mRNA transport</keyword>
<dbReference type="GO" id="GO:0006999">
    <property type="term" value="P:nuclear pore organization"/>
    <property type="evidence" value="ECO:0007669"/>
    <property type="project" value="TreeGrafter"/>
</dbReference>
<dbReference type="GO" id="GO:0031965">
    <property type="term" value="C:nuclear membrane"/>
    <property type="evidence" value="ECO:0007669"/>
    <property type="project" value="UniProtKB-SubCell"/>
</dbReference>
<dbReference type="AlphaFoldDB" id="A0A1V6PA71"/>
<reference evidence="15" key="1">
    <citation type="journal article" date="2017" name="Nat. Microbiol.">
        <title>Global analysis of biosynthetic gene clusters reveals vast potential of secondary metabolite production in Penicillium species.</title>
        <authorList>
            <person name="Nielsen J.C."/>
            <person name="Grijseels S."/>
            <person name="Prigent S."/>
            <person name="Ji B."/>
            <person name="Dainat J."/>
            <person name="Nielsen K.F."/>
            <person name="Frisvad J.C."/>
            <person name="Workman M."/>
            <person name="Nielsen J."/>
        </authorList>
    </citation>
    <scope>NUCLEOTIDE SEQUENCE [LARGE SCALE GENOMIC DNA]</scope>
    <source>
        <strain evidence="15">IBT 11843</strain>
    </source>
</reference>
<evidence type="ECO:0000256" key="7">
    <source>
        <dbReference type="ARBA" id="ARBA00022927"/>
    </source>
</evidence>
<evidence type="ECO:0000256" key="12">
    <source>
        <dbReference type="ARBA" id="ARBA00023242"/>
    </source>
</evidence>
<keyword evidence="12" id="KW-0539">Nucleus</keyword>
<gene>
    <name evidence="14" type="ORF">PENDEC_c013G02774</name>
</gene>
<evidence type="ECO:0000256" key="9">
    <source>
        <dbReference type="ARBA" id="ARBA00023010"/>
    </source>
</evidence>
<comment type="similarity">
    <text evidence="3">Belongs to the NDC1 family.</text>
</comment>
<evidence type="ECO:0000256" key="2">
    <source>
        <dbReference type="ARBA" id="ARBA00004567"/>
    </source>
</evidence>
<dbReference type="Proteomes" id="UP000191522">
    <property type="component" value="Unassembled WGS sequence"/>
</dbReference>
<protein>
    <recommendedName>
        <fullName evidence="16">Nuclear envelope protein</fullName>
    </recommendedName>
</protein>
<evidence type="ECO:0000256" key="1">
    <source>
        <dbReference type="ARBA" id="ARBA00004232"/>
    </source>
</evidence>
<dbReference type="PANTHER" id="PTHR13269:SF6">
    <property type="entry name" value="NUCLEOPORIN NDC1"/>
    <property type="match status" value="1"/>
</dbReference>
<dbReference type="Pfam" id="PF09531">
    <property type="entry name" value="Ndc1_Nup"/>
    <property type="match status" value="1"/>
</dbReference>
<name>A0A1V6PA71_PENDC</name>
<evidence type="ECO:0000256" key="13">
    <source>
        <dbReference type="SAM" id="Phobius"/>
    </source>
</evidence>
<proteinExistence type="inferred from homology"/>
<dbReference type="EMBL" id="MDYL01000013">
    <property type="protein sequence ID" value="OQD73904.1"/>
    <property type="molecule type" value="Genomic_DNA"/>
</dbReference>
<evidence type="ECO:0000313" key="15">
    <source>
        <dbReference type="Proteomes" id="UP000191522"/>
    </source>
</evidence>
<dbReference type="GO" id="GO:0015031">
    <property type="term" value="P:protein transport"/>
    <property type="evidence" value="ECO:0007669"/>
    <property type="project" value="UniProtKB-KW"/>
</dbReference>
<keyword evidence="10" id="KW-0906">Nuclear pore complex</keyword>
<keyword evidence="11 13" id="KW-0472">Membrane</keyword>
<evidence type="ECO:0000313" key="14">
    <source>
        <dbReference type="EMBL" id="OQD73904.1"/>
    </source>
</evidence>
<evidence type="ECO:0008006" key="16">
    <source>
        <dbReference type="Google" id="ProtNLM"/>
    </source>
</evidence>
<sequence>MATPQTRPYRRILTSALHRRFVHASALSLLVSYVVAIAIGDKSSFFWSWFPIGACGIRAVLLFVTSLAVFVLRVGQLHLGSRTTTSSVATFRYLFPLHVAQTFGWYLFSAWWFTEIYMWSSSDNAHLEMVKRGKLHERPSLNERPIYIHSFHLLLACWQAVVHLANDYDQVPVPTVKRASGSPDARTHPVPPTSKHIKALLPLTLRDGFTRTMWAAIITPFVYQFVLRRTAWSWALYFAKLFWNFPRSSAEPSSILPPGLIFLIARSVFSGSLLVLCWQAANLFFSIFIGKEPLKRGQPLTSEATDPNGSLITGLKAKKEAVQTFAFWELGLISQRLPERRKAIFNEIDRDGGSTWSQMLACMTDVIKGITIRIETSKAPAPGAKPTVPADVPLPALQTLPRLTEAPKTENVFMASPQASSRQEKFGAAFSSTAKSYGQSADWTPKARARARQVFNQASSAMLSPERKQKLLAAGEDLKLLTGGPSSTYKPEDINPTIAQVLRSPIGQLFRQTYAQRALSIVLGSPHSSLSPIVDAIDSLACLLIASLAEDQYGRVQADVPDIVRLFTQTIVTLDAFVHQGGLDAHWTDVNFPSSTDPEAQAVARRVPEIELVLDALKSGLRDLLSSFKPYLRDIGVVGKDLRLAKEAAGVDEEGSS</sequence>
<evidence type="ECO:0000256" key="11">
    <source>
        <dbReference type="ARBA" id="ARBA00023136"/>
    </source>
</evidence>
<comment type="subcellular location">
    <subcellularLocation>
        <location evidence="1">Nucleus membrane</location>
        <topology evidence="1">Multi-pass membrane protein</topology>
    </subcellularLocation>
    <subcellularLocation>
        <location evidence="2">Nucleus</location>
        <location evidence="2">Nuclear pore complex</location>
    </subcellularLocation>
</comment>
<keyword evidence="9" id="KW-0811">Translocation</keyword>
<feature type="transmembrane region" description="Helical" evidence="13">
    <location>
        <begin position="46"/>
        <end position="72"/>
    </location>
</feature>
<keyword evidence="5 13" id="KW-0812">Transmembrane</keyword>
<dbReference type="GO" id="GO:0070631">
    <property type="term" value="P:spindle pole body localization"/>
    <property type="evidence" value="ECO:0007669"/>
    <property type="project" value="TreeGrafter"/>
</dbReference>
<keyword evidence="4" id="KW-0813">Transport</keyword>
<dbReference type="GO" id="GO:0005816">
    <property type="term" value="C:spindle pole body"/>
    <property type="evidence" value="ECO:0007669"/>
    <property type="project" value="TreeGrafter"/>
</dbReference>
<dbReference type="InterPro" id="IPR019049">
    <property type="entry name" value="Nucleoporin_prot_Ndc1/Nup"/>
</dbReference>
<dbReference type="GO" id="GO:0106166">
    <property type="term" value="F:spindle pole body-nuclear membrane anchor activity"/>
    <property type="evidence" value="ECO:0007669"/>
    <property type="project" value="TreeGrafter"/>
</dbReference>
<dbReference type="PANTHER" id="PTHR13269">
    <property type="entry name" value="NUCLEOPORIN NDC1"/>
    <property type="match status" value="1"/>
</dbReference>
<dbReference type="STRING" id="69771.A0A1V6PA71"/>
<evidence type="ECO:0000256" key="8">
    <source>
        <dbReference type="ARBA" id="ARBA00022989"/>
    </source>
</evidence>
<feature type="transmembrane region" description="Helical" evidence="13">
    <location>
        <begin position="21"/>
        <end position="40"/>
    </location>
</feature>
<dbReference type="OMA" id="WQTANLF"/>
<dbReference type="OrthoDB" id="67850at2759"/>
<keyword evidence="7" id="KW-0653">Protein transport</keyword>
<evidence type="ECO:0000256" key="3">
    <source>
        <dbReference type="ARBA" id="ARBA00005760"/>
    </source>
</evidence>
<feature type="transmembrane region" description="Helical" evidence="13">
    <location>
        <begin position="93"/>
        <end position="113"/>
    </location>
</feature>
<evidence type="ECO:0000256" key="10">
    <source>
        <dbReference type="ARBA" id="ARBA00023132"/>
    </source>
</evidence>
<comment type="caution">
    <text evidence="14">The sequence shown here is derived from an EMBL/GenBank/DDBJ whole genome shotgun (WGS) entry which is preliminary data.</text>
</comment>
<evidence type="ECO:0000256" key="6">
    <source>
        <dbReference type="ARBA" id="ARBA00022816"/>
    </source>
</evidence>
<evidence type="ECO:0000256" key="5">
    <source>
        <dbReference type="ARBA" id="ARBA00022692"/>
    </source>
</evidence>
<dbReference type="GO" id="GO:0070762">
    <property type="term" value="C:nuclear pore transmembrane ring"/>
    <property type="evidence" value="ECO:0007669"/>
    <property type="project" value="TreeGrafter"/>
</dbReference>
<dbReference type="GO" id="GO:0051028">
    <property type="term" value="P:mRNA transport"/>
    <property type="evidence" value="ECO:0007669"/>
    <property type="project" value="UniProtKB-KW"/>
</dbReference>
<accession>A0A1V6PA71</accession>
<evidence type="ECO:0000256" key="4">
    <source>
        <dbReference type="ARBA" id="ARBA00022448"/>
    </source>
</evidence>
<keyword evidence="8 13" id="KW-1133">Transmembrane helix</keyword>
<keyword evidence="15" id="KW-1185">Reference proteome</keyword>
<organism evidence="14 15">
    <name type="scientific">Penicillium decumbens</name>
    <dbReference type="NCBI Taxonomy" id="69771"/>
    <lineage>
        <taxon>Eukaryota</taxon>
        <taxon>Fungi</taxon>
        <taxon>Dikarya</taxon>
        <taxon>Ascomycota</taxon>
        <taxon>Pezizomycotina</taxon>
        <taxon>Eurotiomycetes</taxon>
        <taxon>Eurotiomycetidae</taxon>
        <taxon>Eurotiales</taxon>
        <taxon>Aspergillaceae</taxon>
        <taxon>Penicillium</taxon>
    </lineage>
</organism>